<dbReference type="InterPro" id="IPR031165">
    <property type="entry name" value="GNAT_YJDJ"/>
</dbReference>
<dbReference type="InterPro" id="IPR016181">
    <property type="entry name" value="Acyl_CoA_acyltransferase"/>
</dbReference>
<gene>
    <name evidence="2" type="ORF">CCYN2B_40117</name>
</gene>
<evidence type="ECO:0000313" key="2">
    <source>
        <dbReference type="EMBL" id="CEN37496.1"/>
    </source>
</evidence>
<dbReference type="Gene3D" id="3.40.630.30">
    <property type="match status" value="1"/>
</dbReference>
<dbReference type="STRING" id="28189.CCYN74_40166"/>
<evidence type="ECO:0000313" key="3">
    <source>
        <dbReference type="Proteomes" id="UP000038055"/>
    </source>
</evidence>
<proteinExistence type="predicted"/>
<dbReference type="AlphaFoldDB" id="A0A0B7HCR0"/>
<sequence>MLYTNMIEITDSEFLRQFQAKVNGQIAFVEYSIQERKIFFTKVHIPEEADEEFTDEFMKAVLQKVSSKKLRVVPTCSEAIAFFRRNKEYKELIPAGIRI</sequence>
<name>A0A0B7HCR0_9FLAO</name>
<dbReference type="PROSITE" id="PS51729">
    <property type="entry name" value="GNAT_YJDJ"/>
    <property type="match status" value="1"/>
</dbReference>
<protein>
    <recommendedName>
        <fullName evidence="1">N-acetyltransferase domain-containing protein</fullName>
    </recommendedName>
</protein>
<feature type="domain" description="N-acetyltransferase" evidence="1">
    <location>
        <begin position="10"/>
        <end position="94"/>
    </location>
</feature>
<organism evidence="2 3">
    <name type="scientific">Capnocytophaga cynodegmi</name>
    <dbReference type="NCBI Taxonomy" id="28189"/>
    <lineage>
        <taxon>Bacteria</taxon>
        <taxon>Pseudomonadati</taxon>
        <taxon>Bacteroidota</taxon>
        <taxon>Flavobacteriia</taxon>
        <taxon>Flavobacteriales</taxon>
        <taxon>Flavobacteriaceae</taxon>
        <taxon>Capnocytophaga</taxon>
    </lineage>
</organism>
<dbReference type="EMBL" id="CDOD01000034">
    <property type="protein sequence ID" value="CEN37496.1"/>
    <property type="molecule type" value="Genomic_DNA"/>
</dbReference>
<dbReference type="eggNOG" id="COG2388">
    <property type="taxonomic scope" value="Bacteria"/>
</dbReference>
<evidence type="ECO:0000259" key="1">
    <source>
        <dbReference type="PROSITE" id="PS51729"/>
    </source>
</evidence>
<reference evidence="3" key="1">
    <citation type="submission" date="2015-01" db="EMBL/GenBank/DDBJ databases">
        <authorList>
            <person name="MANFREDI Pablo"/>
        </authorList>
    </citation>
    <scope>NUCLEOTIDE SEQUENCE [LARGE SCALE GENOMIC DNA]</scope>
    <source>
        <strain evidence="3">Ccyn2B</strain>
    </source>
</reference>
<accession>A0A0B7HCR0</accession>
<dbReference type="Proteomes" id="UP000038055">
    <property type="component" value="Unassembled WGS sequence"/>
</dbReference>
<keyword evidence="3" id="KW-1185">Reference proteome</keyword>
<dbReference type="Pfam" id="PF14542">
    <property type="entry name" value="Acetyltransf_CG"/>
    <property type="match status" value="1"/>
</dbReference>
<dbReference type="SUPFAM" id="SSF55729">
    <property type="entry name" value="Acyl-CoA N-acyltransferases (Nat)"/>
    <property type="match status" value="1"/>
</dbReference>